<dbReference type="RefSeq" id="WP_163701038.1">
    <property type="nucleotide sequence ID" value="NZ_QXHD01000004.1"/>
</dbReference>
<reference evidence="11 12" key="1">
    <citation type="journal article" date="2020" name="Microb. Ecol.">
        <title>Ecogenomics of the Marine Benthic Filamentous Cyanobacterium Adonisia.</title>
        <authorList>
            <person name="Walter J.M."/>
            <person name="Coutinho F.H."/>
            <person name="Leomil L."/>
            <person name="Hargreaves P.I."/>
            <person name="Campeao M.E."/>
            <person name="Vieira V.V."/>
            <person name="Silva B.S."/>
            <person name="Fistarol G.O."/>
            <person name="Salomon P.S."/>
            <person name="Sawabe T."/>
            <person name="Mino S."/>
            <person name="Hosokawa M."/>
            <person name="Miyashita H."/>
            <person name="Maruyama F."/>
            <person name="van Verk M.C."/>
            <person name="Dutilh B.E."/>
            <person name="Thompson C.C."/>
            <person name="Thompson F.L."/>
        </authorList>
    </citation>
    <scope>NUCLEOTIDE SEQUENCE [LARGE SCALE GENOMIC DNA]</scope>
    <source>
        <strain evidence="11 12">CCMR0081</strain>
    </source>
</reference>
<keyword evidence="1 11" id="KW-0808">Transferase</keyword>
<dbReference type="Proteomes" id="UP000481033">
    <property type="component" value="Unassembled WGS sequence"/>
</dbReference>
<name>A0A6M0RQQ2_9CYAN</name>
<evidence type="ECO:0000256" key="6">
    <source>
        <dbReference type="ARBA" id="ARBA00047941"/>
    </source>
</evidence>
<comment type="catalytic activity">
    <reaction evidence="8">
        <text>arsenic triglutathione + 3 [thioredoxin]-dithiol + 3 S-adenosyl-L-methionine = trimethylarsine + 3 [thioredoxin]-disulfide + 3 glutathione + 3 S-adenosyl-L-homocysteine + 3 H(+)</text>
        <dbReference type="Rhea" id="RHEA:69432"/>
        <dbReference type="Rhea" id="RHEA-COMP:10698"/>
        <dbReference type="Rhea" id="RHEA-COMP:10700"/>
        <dbReference type="ChEBI" id="CHEBI:15378"/>
        <dbReference type="ChEBI" id="CHEBI:27130"/>
        <dbReference type="ChEBI" id="CHEBI:29950"/>
        <dbReference type="ChEBI" id="CHEBI:50058"/>
        <dbReference type="ChEBI" id="CHEBI:57856"/>
        <dbReference type="ChEBI" id="CHEBI:57925"/>
        <dbReference type="ChEBI" id="CHEBI:59789"/>
        <dbReference type="ChEBI" id="CHEBI:183640"/>
        <dbReference type="EC" id="2.1.1.137"/>
    </reaction>
</comment>
<keyword evidence="2" id="KW-0949">S-adenosyl-L-methionine</keyword>
<dbReference type="InterPro" id="IPR026669">
    <property type="entry name" value="Arsenite_MeTrfase-like"/>
</dbReference>
<dbReference type="EC" id="2.1.1.137" evidence="4"/>
<evidence type="ECO:0000256" key="7">
    <source>
        <dbReference type="ARBA" id="ARBA00047943"/>
    </source>
</evidence>
<dbReference type="PANTHER" id="PTHR43675:SF8">
    <property type="entry name" value="ARSENITE METHYLTRANSFERASE"/>
    <property type="match status" value="1"/>
</dbReference>
<proteinExistence type="inferred from homology"/>
<organism evidence="11 12">
    <name type="scientific">Adonisia turfae CCMR0081</name>
    <dbReference type="NCBI Taxonomy" id="2292702"/>
    <lineage>
        <taxon>Bacteria</taxon>
        <taxon>Bacillati</taxon>
        <taxon>Cyanobacteriota</taxon>
        <taxon>Adonisia</taxon>
        <taxon>Adonisia turfae</taxon>
    </lineage>
</organism>
<comment type="catalytic activity">
    <reaction evidence="6">
        <text>arsenic triglutathione + [thioredoxin]-dithiol + S-adenosyl-L-methionine + 2 H2O = methylarsonous acid + [thioredoxin]-disulfide + 3 glutathione + S-adenosyl-L-homocysteine + H(+)</text>
        <dbReference type="Rhea" id="RHEA:69460"/>
        <dbReference type="Rhea" id="RHEA-COMP:10698"/>
        <dbReference type="Rhea" id="RHEA-COMP:10700"/>
        <dbReference type="ChEBI" id="CHEBI:15377"/>
        <dbReference type="ChEBI" id="CHEBI:15378"/>
        <dbReference type="ChEBI" id="CHEBI:17826"/>
        <dbReference type="ChEBI" id="CHEBI:29950"/>
        <dbReference type="ChEBI" id="CHEBI:50058"/>
        <dbReference type="ChEBI" id="CHEBI:57856"/>
        <dbReference type="ChEBI" id="CHEBI:57925"/>
        <dbReference type="ChEBI" id="CHEBI:59789"/>
        <dbReference type="ChEBI" id="CHEBI:183640"/>
        <dbReference type="EC" id="2.1.1.137"/>
    </reaction>
</comment>
<dbReference type="PANTHER" id="PTHR43675">
    <property type="entry name" value="ARSENITE METHYLTRANSFERASE"/>
    <property type="match status" value="1"/>
</dbReference>
<evidence type="ECO:0000256" key="2">
    <source>
        <dbReference type="ARBA" id="ARBA00022691"/>
    </source>
</evidence>
<dbReference type="AlphaFoldDB" id="A0A6M0RQQ2"/>
<evidence type="ECO:0000256" key="8">
    <source>
        <dbReference type="ARBA" id="ARBA00048428"/>
    </source>
</evidence>
<dbReference type="InterPro" id="IPR025714">
    <property type="entry name" value="Methyltranfer_dom"/>
</dbReference>
<feature type="domain" description="Methyltransferase" evidence="10">
    <location>
        <begin position="80"/>
        <end position="225"/>
    </location>
</feature>
<evidence type="ECO:0000313" key="12">
    <source>
        <dbReference type="Proteomes" id="UP000481033"/>
    </source>
</evidence>
<protein>
    <recommendedName>
        <fullName evidence="5">Arsenite methyltransferase</fullName>
        <ecNumber evidence="4">2.1.1.137</ecNumber>
    </recommendedName>
</protein>
<dbReference type="Pfam" id="PF13847">
    <property type="entry name" value="Methyltransf_31"/>
    <property type="match status" value="1"/>
</dbReference>
<evidence type="ECO:0000256" key="9">
    <source>
        <dbReference type="SAM" id="MobiDB-lite"/>
    </source>
</evidence>
<dbReference type="SUPFAM" id="SSF53335">
    <property type="entry name" value="S-adenosyl-L-methionine-dependent methyltransferases"/>
    <property type="match status" value="1"/>
</dbReference>
<evidence type="ECO:0000256" key="5">
    <source>
        <dbReference type="ARBA" id="ARBA00034545"/>
    </source>
</evidence>
<sequence>MVDDIRQKVAEAYTQALNKETANSDTSDSDTSSEQLSFSVNHEALTKVSGYRDEQSTESHQGAAGSSFGCGNPVAFSAIEPGQTVLDLGSGAGLDLLLLAEKVGHEGQVIGVDMTDAMLRLAQTNIDKSPYKNIQVLQGYIEDLPLKNNSVDWIVSNCVINLSPEKNKVFQEMVRVLKPGGQFSVSDMIVEQLPQWMRADLDMYFACVAGAITENDYIKGLEQAGFGDVRVDDRMVYDRTMIGAVLDFEQTLTAKNVSKQGIDYILKKIVGKVWSARFCGVKLV</sequence>
<dbReference type="NCBIfam" id="NF008823">
    <property type="entry name" value="PRK11873.1"/>
    <property type="match status" value="1"/>
</dbReference>
<evidence type="ECO:0000256" key="3">
    <source>
        <dbReference type="ARBA" id="ARBA00034487"/>
    </source>
</evidence>
<comment type="catalytic activity">
    <reaction evidence="7">
        <text>arsenic triglutathione + 2 [thioredoxin]-dithiol + 2 S-adenosyl-L-methionine + H2O = dimethylarsinous acid + 2 [thioredoxin]-disulfide + 3 glutathione + 2 S-adenosyl-L-homocysteine + 2 H(+)</text>
        <dbReference type="Rhea" id="RHEA:69464"/>
        <dbReference type="Rhea" id="RHEA-COMP:10698"/>
        <dbReference type="Rhea" id="RHEA-COMP:10700"/>
        <dbReference type="ChEBI" id="CHEBI:15377"/>
        <dbReference type="ChEBI" id="CHEBI:15378"/>
        <dbReference type="ChEBI" id="CHEBI:23808"/>
        <dbReference type="ChEBI" id="CHEBI:29950"/>
        <dbReference type="ChEBI" id="CHEBI:50058"/>
        <dbReference type="ChEBI" id="CHEBI:57856"/>
        <dbReference type="ChEBI" id="CHEBI:57925"/>
        <dbReference type="ChEBI" id="CHEBI:59789"/>
        <dbReference type="ChEBI" id="CHEBI:183640"/>
        <dbReference type="EC" id="2.1.1.137"/>
    </reaction>
</comment>
<evidence type="ECO:0000256" key="1">
    <source>
        <dbReference type="ARBA" id="ARBA00022679"/>
    </source>
</evidence>
<dbReference type="GO" id="GO:0030791">
    <property type="term" value="F:arsenite methyltransferase activity"/>
    <property type="evidence" value="ECO:0007669"/>
    <property type="project" value="UniProtKB-EC"/>
</dbReference>
<dbReference type="Gene3D" id="3.40.50.150">
    <property type="entry name" value="Vaccinia Virus protein VP39"/>
    <property type="match status" value="1"/>
</dbReference>
<comment type="caution">
    <text evidence="11">The sequence shown here is derived from an EMBL/GenBank/DDBJ whole genome shotgun (WGS) entry which is preliminary data.</text>
</comment>
<keyword evidence="12" id="KW-1185">Reference proteome</keyword>
<dbReference type="GO" id="GO:0032259">
    <property type="term" value="P:methylation"/>
    <property type="evidence" value="ECO:0007669"/>
    <property type="project" value="UniProtKB-KW"/>
</dbReference>
<dbReference type="EMBL" id="QXHD01000004">
    <property type="protein sequence ID" value="NEZ58469.1"/>
    <property type="molecule type" value="Genomic_DNA"/>
</dbReference>
<gene>
    <name evidence="11" type="ORF">DXZ20_23040</name>
</gene>
<comment type="similarity">
    <text evidence="3">Belongs to the methyltransferase superfamily. Arsenite methyltransferase family.</text>
</comment>
<evidence type="ECO:0000256" key="4">
    <source>
        <dbReference type="ARBA" id="ARBA00034521"/>
    </source>
</evidence>
<evidence type="ECO:0000259" key="10">
    <source>
        <dbReference type="Pfam" id="PF13847"/>
    </source>
</evidence>
<feature type="region of interest" description="Disordered" evidence="9">
    <location>
        <begin position="16"/>
        <end position="39"/>
    </location>
</feature>
<dbReference type="InterPro" id="IPR029063">
    <property type="entry name" value="SAM-dependent_MTases_sf"/>
</dbReference>
<accession>A0A6M0RQQ2</accession>
<feature type="compositionally biased region" description="Low complexity" evidence="9">
    <location>
        <begin position="24"/>
        <end position="33"/>
    </location>
</feature>
<keyword evidence="11" id="KW-0489">Methyltransferase</keyword>
<dbReference type="CDD" id="cd02440">
    <property type="entry name" value="AdoMet_MTases"/>
    <property type="match status" value="1"/>
</dbReference>
<evidence type="ECO:0000313" key="11">
    <source>
        <dbReference type="EMBL" id="NEZ58469.1"/>
    </source>
</evidence>